<dbReference type="InterPro" id="IPR027417">
    <property type="entry name" value="P-loop_NTPase"/>
</dbReference>
<feature type="region of interest" description="Disordered" evidence="1">
    <location>
        <begin position="70"/>
        <end position="91"/>
    </location>
</feature>
<proteinExistence type="predicted"/>
<dbReference type="EMBL" id="GL537669">
    <property type="protein sequence ID" value="EFQ85854.1"/>
    <property type="molecule type" value="Genomic_DNA"/>
</dbReference>
<evidence type="ECO:0000256" key="1">
    <source>
        <dbReference type="SAM" id="MobiDB-lite"/>
    </source>
</evidence>
<feature type="compositionally biased region" description="Polar residues" evidence="1">
    <location>
        <begin position="126"/>
        <end position="136"/>
    </location>
</feature>
<organism evidence="3">
    <name type="scientific">Pyrenophora teres f. teres (strain 0-1)</name>
    <name type="common">Barley net blotch fungus</name>
    <name type="synonym">Drechslera teres f. teres</name>
    <dbReference type="NCBI Taxonomy" id="861557"/>
    <lineage>
        <taxon>Eukaryota</taxon>
        <taxon>Fungi</taxon>
        <taxon>Dikarya</taxon>
        <taxon>Ascomycota</taxon>
        <taxon>Pezizomycotina</taxon>
        <taxon>Dothideomycetes</taxon>
        <taxon>Pleosporomycetidae</taxon>
        <taxon>Pleosporales</taxon>
        <taxon>Pleosporineae</taxon>
        <taxon>Pleosporaceae</taxon>
        <taxon>Pyrenophora</taxon>
    </lineage>
</organism>
<dbReference type="KEGG" id="pte:PTT_19074"/>
<dbReference type="AlphaFoldDB" id="E3S852"/>
<gene>
    <name evidence="2" type="ORF">PTT_19074</name>
</gene>
<evidence type="ECO:0008006" key="4">
    <source>
        <dbReference type="Google" id="ProtNLM"/>
    </source>
</evidence>
<feature type="region of interest" description="Disordered" evidence="1">
    <location>
        <begin position="122"/>
        <end position="162"/>
    </location>
</feature>
<dbReference type="HOGENOM" id="CLU_1023573_0_0_1"/>
<dbReference type="Proteomes" id="UP000001067">
    <property type="component" value="Unassembled WGS sequence"/>
</dbReference>
<reference evidence="2 3" key="1">
    <citation type="journal article" date="2010" name="Genome Biol.">
        <title>A first genome assembly of the barley fungal pathogen Pyrenophora teres f. teres.</title>
        <authorList>
            <person name="Ellwood S.R."/>
            <person name="Liu Z."/>
            <person name="Syme R.A."/>
            <person name="Lai Z."/>
            <person name="Hane J.K."/>
            <person name="Keiper F."/>
            <person name="Moffat C.S."/>
            <person name="Oliver R.P."/>
            <person name="Friesen T.L."/>
        </authorList>
    </citation>
    <scope>NUCLEOTIDE SEQUENCE [LARGE SCALE GENOMIC DNA]</scope>
    <source>
        <strain evidence="2 3">0-1</strain>
    </source>
</reference>
<evidence type="ECO:0000313" key="2">
    <source>
        <dbReference type="EMBL" id="EFQ85854.1"/>
    </source>
</evidence>
<dbReference type="SUPFAM" id="SSF52540">
    <property type="entry name" value="P-loop containing nucleoside triphosphate hydrolases"/>
    <property type="match status" value="1"/>
</dbReference>
<feature type="compositionally biased region" description="Basic and acidic residues" evidence="1">
    <location>
        <begin position="70"/>
        <end position="79"/>
    </location>
</feature>
<feature type="compositionally biased region" description="Polar residues" evidence="1">
    <location>
        <begin position="144"/>
        <end position="160"/>
    </location>
</feature>
<keyword evidence="3" id="KW-1185">Reference proteome</keyword>
<accession>E3S852</accession>
<name>E3S852_PYRTT</name>
<dbReference type="Gene3D" id="3.40.50.300">
    <property type="entry name" value="P-loop containing nucleotide triphosphate hydrolases"/>
    <property type="match status" value="1"/>
</dbReference>
<evidence type="ECO:0000313" key="3">
    <source>
        <dbReference type="Proteomes" id="UP000001067"/>
    </source>
</evidence>
<dbReference type="OrthoDB" id="432234at2759"/>
<sequence>MKTEDNAKKEKLAKMLLLYLKPWRVLEDLESPQQSWWEALEAFKAIESDEVREAQLIMDNIEEIKDMEELSKEERKEELAQDGPSARNREQLEREYEERRFMYENDGELAEKSRDYLQQENEVVKQARQNSSTSKARQPPTRPGNGQSSHSLGTSSTACPQSPEELGLQTFAKISQLKTLNRKQTAAFYTCVEAALKRITEGPLYEAQRILITGVGGTGKSKVIEAITTWYDVMNKGHELVAVAPTVTDAAQVNGSTIHSVHLRPWSHGGLR</sequence>
<protein>
    <recommendedName>
        <fullName evidence="4">ATP-dependent DNA helicase</fullName>
    </recommendedName>
</protein>